<feature type="domain" description="Reverse transcriptase Ty1/copia-type" evidence="1">
    <location>
        <begin position="11"/>
        <end position="53"/>
    </location>
</feature>
<sequence length="226" mass="26074">MKFEMDSMSSNHVWMLVDRPNGVKPVGCKWVYKRKIGANGEVTTFKARLVAKRICSMTWGRFRGNFFAHSHGQVHTDYGCHSWNIHFDEVIRSYNFVKNDFDPCVYKNISGSFVVFLILYVDEILLIGNGIKMLRDTKAWLSTQLSIKDLDCSPGLSYSHHVHVTAIVPQVRGLISYYQSRESQSYRPSLRKLPYDDSRESVQSVDYFANYPTKTAWTTYVSCQPT</sequence>
<reference evidence="2" key="1">
    <citation type="submission" date="2020-06" db="EMBL/GenBank/DDBJ databases">
        <authorList>
            <person name="Li T."/>
            <person name="Hu X."/>
            <person name="Zhang T."/>
            <person name="Song X."/>
            <person name="Zhang H."/>
            <person name="Dai N."/>
            <person name="Sheng W."/>
            <person name="Hou X."/>
            <person name="Wei L."/>
        </authorList>
    </citation>
    <scope>NUCLEOTIDE SEQUENCE</scope>
    <source>
        <strain evidence="2">K16</strain>
        <tissue evidence="2">Leaf</tissue>
    </source>
</reference>
<evidence type="ECO:0000259" key="1">
    <source>
        <dbReference type="Pfam" id="PF07727"/>
    </source>
</evidence>
<dbReference type="Pfam" id="PF07727">
    <property type="entry name" value="RVT_2"/>
    <property type="match status" value="1"/>
</dbReference>
<dbReference type="Proteomes" id="UP001289374">
    <property type="component" value="Unassembled WGS sequence"/>
</dbReference>
<dbReference type="AlphaFoldDB" id="A0AAE1T6Y5"/>
<keyword evidence="3" id="KW-1185">Reference proteome</keyword>
<comment type="caution">
    <text evidence="2">The sequence shown here is derived from an EMBL/GenBank/DDBJ whole genome shotgun (WGS) entry which is preliminary data.</text>
</comment>
<evidence type="ECO:0000313" key="2">
    <source>
        <dbReference type="EMBL" id="KAK4383114.1"/>
    </source>
</evidence>
<name>A0AAE1T6Y5_9LAMI</name>
<gene>
    <name evidence="2" type="ORF">Sango_2807700</name>
</gene>
<dbReference type="InterPro" id="IPR013103">
    <property type="entry name" value="RVT_2"/>
</dbReference>
<protein>
    <submittedName>
        <fullName evidence="2">Retrovirus-related Pol polyprotein from transposon TNT 1-94</fullName>
    </submittedName>
</protein>
<evidence type="ECO:0000313" key="3">
    <source>
        <dbReference type="Proteomes" id="UP001289374"/>
    </source>
</evidence>
<organism evidence="2 3">
    <name type="scientific">Sesamum angolense</name>
    <dbReference type="NCBI Taxonomy" id="2727404"/>
    <lineage>
        <taxon>Eukaryota</taxon>
        <taxon>Viridiplantae</taxon>
        <taxon>Streptophyta</taxon>
        <taxon>Embryophyta</taxon>
        <taxon>Tracheophyta</taxon>
        <taxon>Spermatophyta</taxon>
        <taxon>Magnoliopsida</taxon>
        <taxon>eudicotyledons</taxon>
        <taxon>Gunneridae</taxon>
        <taxon>Pentapetalae</taxon>
        <taxon>asterids</taxon>
        <taxon>lamiids</taxon>
        <taxon>Lamiales</taxon>
        <taxon>Pedaliaceae</taxon>
        <taxon>Sesamum</taxon>
    </lineage>
</organism>
<accession>A0AAE1T6Y5</accession>
<reference evidence="2" key="2">
    <citation type="journal article" date="2024" name="Plant">
        <title>Genomic evolution and insights into agronomic trait innovations of Sesamum species.</title>
        <authorList>
            <person name="Miao H."/>
            <person name="Wang L."/>
            <person name="Qu L."/>
            <person name="Liu H."/>
            <person name="Sun Y."/>
            <person name="Le M."/>
            <person name="Wang Q."/>
            <person name="Wei S."/>
            <person name="Zheng Y."/>
            <person name="Lin W."/>
            <person name="Duan Y."/>
            <person name="Cao H."/>
            <person name="Xiong S."/>
            <person name="Wang X."/>
            <person name="Wei L."/>
            <person name="Li C."/>
            <person name="Ma Q."/>
            <person name="Ju M."/>
            <person name="Zhao R."/>
            <person name="Li G."/>
            <person name="Mu C."/>
            <person name="Tian Q."/>
            <person name="Mei H."/>
            <person name="Zhang T."/>
            <person name="Gao T."/>
            <person name="Zhang H."/>
        </authorList>
    </citation>
    <scope>NUCLEOTIDE SEQUENCE</scope>
    <source>
        <strain evidence="2">K16</strain>
    </source>
</reference>
<dbReference type="EMBL" id="JACGWL010000608">
    <property type="protein sequence ID" value="KAK4383114.1"/>
    <property type="molecule type" value="Genomic_DNA"/>
</dbReference>
<proteinExistence type="predicted"/>